<reference evidence="5 6" key="1">
    <citation type="submission" date="2023-10" db="EMBL/GenBank/DDBJ databases">
        <title>Microbacterium xanthum sp. nov., isolated from seaweed.</title>
        <authorList>
            <person name="Lee S.D."/>
        </authorList>
    </citation>
    <scope>NUCLEOTIDE SEQUENCE [LARGE SCALE GENOMIC DNA]</scope>
    <source>
        <strain evidence="5 6">KCTC 19124</strain>
    </source>
</reference>
<dbReference type="Gene3D" id="3.40.190.10">
    <property type="entry name" value="Periplasmic binding protein-like II"/>
    <property type="match status" value="2"/>
</dbReference>
<dbReference type="InterPro" id="IPR050490">
    <property type="entry name" value="Bact_solute-bd_prot1"/>
</dbReference>
<name>A0ABU5N2Q2_9MICO</name>
<dbReference type="PROSITE" id="PS51257">
    <property type="entry name" value="PROKAR_LIPOPROTEIN"/>
    <property type="match status" value="1"/>
</dbReference>
<evidence type="ECO:0000313" key="6">
    <source>
        <dbReference type="Proteomes" id="UP001291912"/>
    </source>
</evidence>
<organism evidence="5 6">
    <name type="scientific">Microbacterium aquimaris</name>
    <dbReference type="NCBI Taxonomy" id="459816"/>
    <lineage>
        <taxon>Bacteria</taxon>
        <taxon>Bacillati</taxon>
        <taxon>Actinomycetota</taxon>
        <taxon>Actinomycetes</taxon>
        <taxon>Micrococcales</taxon>
        <taxon>Microbacteriaceae</taxon>
        <taxon>Microbacterium</taxon>
    </lineage>
</organism>
<comment type="caution">
    <text evidence="5">The sequence shown here is derived from an EMBL/GenBank/DDBJ whole genome shotgun (WGS) entry which is preliminary data.</text>
</comment>
<dbReference type="PANTHER" id="PTHR43649:SF12">
    <property type="entry name" value="DIACETYLCHITOBIOSE BINDING PROTEIN DASA"/>
    <property type="match status" value="1"/>
</dbReference>
<accession>A0ABU5N2Q2</accession>
<protein>
    <submittedName>
        <fullName evidence="5">Extracellular solute-binding protein</fullName>
    </submittedName>
</protein>
<dbReference type="InterPro" id="IPR006061">
    <property type="entry name" value="SBP_1_CS"/>
</dbReference>
<feature type="chain" id="PRO_5045572441" evidence="4">
    <location>
        <begin position="27"/>
        <end position="418"/>
    </location>
</feature>
<evidence type="ECO:0000256" key="4">
    <source>
        <dbReference type="SAM" id="SignalP"/>
    </source>
</evidence>
<dbReference type="RefSeq" id="WP_194423092.1">
    <property type="nucleotide sequence ID" value="NZ_BAAAPT010000001.1"/>
</dbReference>
<sequence>MRRKLITAVAATATLGLLAGCSGTDASDDGTTTITFMIWDNGAESIDAFNSVAEAFTESTDGEIVVEVETLNTSDYDSIVETRLSGGSGPDVYGVKPDNTALYVEGGFLSPVQDQAWFQELSAAAQDAPNARQGDDVYTFPLNRSGEGLIYNTDLFEEAGASVPTTLPELLETSQTLLDAGITPLAMSAQDMWWQAFIIYHASAQNVDYLDPEFNQAVTAGETTFSDNDGWMDTIEVYEDLMPYFMPDPLGTSQEAAQSAFLQGEVAMFPASWILPEVRSAGLNVDYATFPTTDEYTPAIWGSFNIQLGINPENGNADAANQFVEYLYSDEPYTEILTALRSFPVKDGIDVSGIDPLFPTMLEAWDGVEFVPTPSDFWNPGVQDAMNSTLQDVLADRADAADVLAAMDTANDEAIANG</sequence>
<proteinExistence type="inferred from homology"/>
<dbReference type="EMBL" id="JAWJYN010000001">
    <property type="protein sequence ID" value="MDZ8160359.1"/>
    <property type="molecule type" value="Genomic_DNA"/>
</dbReference>
<evidence type="ECO:0000256" key="1">
    <source>
        <dbReference type="ARBA" id="ARBA00008520"/>
    </source>
</evidence>
<evidence type="ECO:0000313" key="5">
    <source>
        <dbReference type="EMBL" id="MDZ8160359.1"/>
    </source>
</evidence>
<keyword evidence="3 4" id="KW-0732">Signal</keyword>
<dbReference type="SUPFAM" id="SSF53850">
    <property type="entry name" value="Periplasmic binding protein-like II"/>
    <property type="match status" value="1"/>
</dbReference>
<dbReference type="PROSITE" id="PS01037">
    <property type="entry name" value="SBP_BACTERIAL_1"/>
    <property type="match status" value="1"/>
</dbReference>
<dbReference type="PANTHER" id="PTHR43649">
    <property type="entry name" value="ARABINOSE-BINDING PROTEIN-RELATED"/>
    <property type="match status" value="1"/>
</dbReference>
<evidence type="ECO:0000256" key="3">
    <source>
        <dbReference type="ARBA" id="ARBA00022729"/>
    </source>
</evidence>
<evidence type="ECO:0000256" key="2">
    <source>
        <dbReference type="ARBA" id="ARBA00022448"/>
    </source>
</evidence>
<dbReference type="InterPro" id="IPR006059">
    <property type="entry name" value="SBP"/>
</dbReference>
<keyword evidence="2" id="KW-0813">Transport</keyword>
<gene>
    <name evidence="5" type="ORF">R2Q92_00810</name>
</gene>
<dbReference type="Pfam" id="PF01547">
    <property type="entry name" value="SBP_bac_1"/>
    <property type="match status" value="1"/>
</dbReference>
<keyword evidence="6" id="KW-1185">Reference proteome</keyword>
<feature type="signal peptide" evidence="4">
    <location>
        <begin position="1"/>
        <end position="26"/>
    </location>
</feature>
<dbReference type="Proteomes" id="UP001291912">
    <property type="component" value="Unassembled WGS sequence"/>
</dbReference>
<comment type="similarity">
    <text evidence="1">Belongs to the bacterial solute-binding protein 1 family.</text>
</comment>